<evidence type="ECO:0000313" key="1">
    <source>
        <dbReference type="EMBL" id="KIK22527.1"/>
    </source>
</evidence>
<gene>
    <name evidence="1" type="ORF">PISMIDRAFT_11539</name>
</gene>
<dbReference type="HOGENOM" id="CLU_2705800_0_0_1"/>
<proteinExistence type="predicted"/>
<dbReference type="EMBL" id="KN833738">
    <property type="protein sequence ID" value="KIK22527.1"/>
    <property type="molecule type" value="Genomic_DNA"/>
</dbReference>
<dbReference type="Proteomes" id="UP000054018">
    <property type="component" value="Unassembled WGS sequence"/>
</dbReference>
<sequence length="73" mass="7835">MPLSPPKLSPMDADEANFFDMSNDVLRILSDKKIGILGAGVGVDSVDVEFEILEASDDVGGRLSTHEFLGARK</sequence>
<accession>A0A0C9ZJ78</accession>
<name>A0A0C9ZJ78_9AGAM</name>
<reference evidence="2" key="2">
    <citation type="submission" date="2015-01" db="EMBL/GenBank/DDBJ databases">
        <title>Evolutionary Origins and Diversification of the Mycorrhizal Mutualists.</title>
        <authorList>
            <consortium name="DOE Joint Genome Institute"/>
            <consortium name="Mycorrhizal Genomics Consortium"/>
            <person name="Kohler A."/>
            <person name="Kuo A."/>
            <person name="Nagy L.G."/>
            <person name="Floudas D."/>
            <person name="Copeland A."/>
            <person name="Barry K.W."/>
            <person name="Cichocki N."/>
            <person name="Veneault-Fourrey C."/>
            <person name="LaButti K."/>
            <person name="Lindquist E.A."/>
            <person name="Lipzen A."/>
            <person name="Lundell T."/>
            <person name="Morin E."/>
            <person name="Murat C."/>
            <person name="Riley R."/>
            <person name="Ohm R."/>
            <person name="Sun H."/>
            <person name="Tunlid A."/>
            <person name="Henrissat B."/>
            <person name="Grigoriev I.V."/>
            <person name="Hibbett D.S."/>
            <person name="Martin F."/>
        </authorList>
    </citation>
    <scope>NUCLEOTIDE SEQUENCE [LARGE SCALE GENOMIC DNA]</scope>
    <source>
        <strain evidence="2">441</strain>
    </source>
</reference>
<organism evidence="1 2">
    <name type="scientific">Pisolithus microcarpus 441</name>
    <dbReference type="NCBI Taxonomy" id="765257"/>
    <lineage>
        <taxon>Eukaryota</taxon>
        <taxon>Fungi</taxon>
        <taxon>Dikarya</taxon>
        <taxon>Basidiomycota</taxon>
        <taxon>Agaricomycotina</taxon>
        <taxon>Agaricomycetes</taxon>
        <taxon>Agaricomycetidae</taxon>
        <taxon>Boletales</taxon>
        <taxon>Sclerodermatineae</taxon>
        <taxon>Pisolithaceae</taxon>
        <taxon>Pisolithus</taxon>
    </lineage>
</organism>
<keyword evidence="2" id="KW-1185">Reference proteome</keyword>
<protein>
    <submittedName>
        <fullName evidence="1">Uncharacterized protein</fullName>
    </submittedName>
</protein>
<dbReference type="OrthoDB" id="7777654at2759"/>
<dbReference type="AlphaFoldDB" id="A0A0C9ZJ78"/>
<reference evidence="1 2" key="1">
    <citation type="submission" date="2014-04" db="EMBL/GenBank/DDBJ databases">
        <authorList>
            <consortium name="DOE Joint Genome Institute"/>
            <person name="Kuo A."/>
            <person name="Kohler A."/>
            <person name="Costa M.D."/>
            <person name="Nagy L.G."/>
            <person name="Floudas D."/>
            <person name="Copeland A."/>
            <person name="Barry K.W."/>
            <person name="Cichocki N."/>
            <person name="Veneault-Fourrey C."/>
            <person name="LaButti K."/>
            <person name="Lindquist E.A."/>
            <person name="Lipzen A."/>
            <person name="Lundell T."/>
            <person name="Morin E."/>
            <person name="Murat C."/>
            <person name="Sun H."/>
            <person name="Tunlid A."/>
            <person name="Henrissat B."/>
            <person name="Grigoriev I.V."/>
            <person name="Hibbett D.S."/>
            <person name="Martin F."/>
            <person name="Nordberg H.P."/>
            <person name="Cantor M.N."/>
            <person name="Hua S.X."/>
        </authorList>
    </citation>
    <scope>NUCLEOTIDE SEQUENCE [LARGE SCALE GENOMIC DNA]</scope>
    <source>
        <strain evidence="1 2">441</strain>
    </source>
</reference>
<evidence type="ECO:0000313" key="2">
    <source>
        <dbReference type="Proteomes" id="UP000054018"/>
    </source>
</evidence>